<dbReference type="Proteomes" id="UP001642409">
    <property type="component" value="Unassembled WGS sequence"/>
</dbReference>
<dbReference type="EMBL" id="CAXDID020000052">
    <property type="protein sequence ID" value="CAL6005885.1"/>
    <property type="molecule type" value="Genomic_DNA"/>
</dbReference>
<sequence length="188" mass="21538">MSQNNICSEDSSTERSQSVDNVIFNFDFDALPDSRECAKEVRGNINNIIQRQYYSDLKFEFEYVGEKLYINPSCVDQKEYPILRLHLDGVHNVSNIKCLLDMSGFALVTKTIEFISLVGCTIYLEQFTVHSKTYRSRVALFMANHSCLRVIISSFLFLDFRILIGLTTVNARIQALLQISLIRNSITS</sequence>
<evidence type="ECO:0000313" key="1">
    <source>
        <dbReference type="EMBL" id="CAI9932547.1"/>
    </source>
</evidence>
<comment type="caution">
    <text evidence="1">The sequence shown here is derived from an EMBL/GenBank/DDBJ whole genome shotgun (WGS) entry which is preliminary data.</text>
</comment>
<protein>
    <submittedName>
        <fullName evidence="2">Hypothetical_protein</fullName>
    </submittedName>
</protein>
<reference evidence="1" key="1">
    <citation type="submission" date="2023-06" db="EMBL/GenBank/DDBJ databases">
        <authorList>
            <person name="Kurt Z."/>
        </authorList>
    </citation>
    <scope>NUCLEOTIDE SEQUENCE</scope>
</reference>
<keyword evidence="3" id="KW-1185">Reference proteome</keyword>
<proteinExistence type="predicted"/>
<organism evidence="1">
    <name type="scientific">Hexamita inflata</name>
    <dbReference type="NCBI Taxonomy" id="28002"/>
    <lineage>
        <taxon>Eukaryota</taxon>
        <taxon>Metamonada</taxon>
        <taxon>Diplomonadida</taxon>
        <taxon>Hexamitidae</taxon>
        <taxon>Hexamitinae</taxon>
        <taxon>Hexamita</taxon>
    </lineage>
</organism>
<evidence type="ECO:0000313" key="2">
    <source>
        <dbReference type="EMBL" id="CAL6005885.1"/>
    </source>
</evidence>
<accession>A0AA86TZ49</accession>
<evidence type="ECO:0000313" key="3">
    <source>
        <dbReference type="Proteomes" id="UP001642409"/>
    </source>
</evidence>
<reference evidence="2 3" key="2">
    <citation type="submission" date="2024-07" db="EMBL/GenBank/DDBJ databases">
        <authorList>
            <person name="Akdeniz Z."/>
        </authorList>
    </citation>
    <scope>NUCLEOTIDE SEQUENCE [LARGE SCALE GENOMIC DNA]</scope>
</reference>
<dbReference type="AlphaFoldDB" id="A0AA86TZ49"/>
<dbReference type="EMBL" id="CATOUU010000517">
    <property type="protein sequence ID" value="CAI9932547.1"/>
    <property type="molecule type" value="Genomic_DNA"/>
</dbReference>
<gene>
    <name evidence="2" type="ORF">HINF_LOCUS19811</name>
    <name evidence="1" type="ORF">HINF_LOCUS20192</name>
</gene>
<name>A0AA86TZ49_9EUKA</name>